<dbReference type="Gene3D" id="3.40.50.12780">
    <property type="entry name" value="N-terminal domain of ligase-like"/>
    <property type="match status" value="2"/>
</dbReference>
<dbReference type="PROSITE" id="PS50075">
    <property type="entry name" value="CARRIER"/>
    <property type="match status" value="4"/>
</dbReference>
<dbReference type="Pfam" id="PF00668">
    <property type="entry name" value="Condensation"/>
    <property type="match status" value="5"/>
</dbReference>
<dbReference type="SUPFAM" id="SSF53474">
    <property type="entry name" value="alpha/beta-Hydrolases"/>
    <property type="match status" value="1"/>
</dbReference>
<dbReference type="Pfam" id="PF13193">
    <property type="entry name" value="AMP-binding_C"/>
    <property type="match status" value="4"/>
</dbReference>
<dbReference type="FunFam" id="1.10.1200.10:FF:000016">
    <property type="entry name" value="Non-ribosomal peptide synthase"/>
    <property type="match status" value="1"/>
</dbReference>
<evidence type="ECO:0000313" key="10">
    <source>
        <dbReference type="Proteomes" id="UP000239494"/>
    </source>
</evidence>
<dbReference type="GO" id="GO:0017000">
    <property type="term" value="P:antibiotic biosynthetic process"/>
    <property type="evidence" value="ECO:0007669"/>
    <property type="project" value="UniProtKB-KW"/>
</dbReference>
<dbReference type="Gene3D" id="2.30.38.10">
    <property type="entry name" value="Luciferase, Domain 3"/>
    <property type="match status" value="2"/>
</dbReference>
<dbReference type="SUPFAM" id="SSF47336">
    <property type="entry name" value="ACP-like"/>
    <property type="match status" value="4"/>
</dbReference>
<reference evidence="9 10" key="1">
    <citation type="submission" date="2018-03" db="EMBL/GenBank/DDBJ databases">
        <title>Genomic Encyclopedia of Archaeal and Bacterial Type Strains, Phase II (KMG-II): from individual species to whole genera.</title>
        <authorList>
            <person name="Goeker M."/>
        </authorList>
    </citation>
    <scope>NUCLEOTIDE SEQUENCE [LARGE SCALE GENOMIC DNA]</scope>
    <source>
        <strain evidence="9 10">DSM 44720</strain>
    </source>
</reference>
<dbReference type="FunFam" id="1.10.1200.10:FF:000005">
    <property type="entry name" value="Nonribosomal peptide synthetase 1"/>
    <property type="match status" value="2"/>
</dbReference>
<proteinExistence type="inferred from homology"/>
<dbReference type="GO" id="GO:0044550">
    <property type="term" value="P:secondary metabolite biosynthetic process"/>
    <property type="evidence" value="ECO:0007669"/>
    <property type="project" value="UniProtKB-ARBA"/>
</dbReference>
<dbReference type="Gene3D" id="3.30.559.10">
    <property type="entry name" value="Chloramphenicol acetyltransferase-like domain"/>
    <property type="match status" value="5"/>
</dbReference>
<dbReference type="InterPro" id="IPR045851">
    <property type="entry name" value="AMP-bd_C_sf"/>
</dbReference>
<dbReference type="NCBIfam" id="NF003417">
    <property type="entry name" value="PRK04813.1"/>
    <property type="match status" value="4"/>
</dbReference>
<dbReference type="RefSeq" id="WP_106191761.1">
    <property type="nucleotide sequence ID" value="NZ_PVTF01000010.1"/>
</dbReference>
<evidence type="ECO:0000256" key="6">
    <source>
        <dbReference type="ARBA" id="ARBA00023194"/>
    </source>
</evidence>
<dbReference type="GO" id="GO:0003824">
    <property type="term" value="F:catalytic activity"/>
    <property type="evidence" value="ECO:0007669"/>
    <property type="project" value="InterPro"/>
</dbReference>
<dbReference type="Pfam" id="PF00550">
    <property type="entry name" value="PP-binding"/>
    <property type="match status" value="4"/>
</dbReference>
<dbReference type="NCBIfam" id="TIGR01720">
    <property type="entry name" value="NRPS-para261"/>
    <property type="match status" value="1"/>
</dbReference>
<keyword evidence="5" id="KW-0677">Repeat</keyword>
<dbReference type="FunFam" id="3.30.559.30:FF:000001">
    <property type="entry name" value="Non-ribosomal peptide synthetase"/>
    <property type="match status" value="1"/>
</dbReference>
<dbReference type="InterPro" id="IPR010060">
    <property type="entry name" value="NRPS_synth"/>
</dbReference>
<gene>
    <name evidence="9" type="ORF">CLV43_110232</name>
</gene>
<feature type="domain" description="Carrier" evidence="8">
    <location>
        <begin position="982"/>
        <end position="1056"/>
    </location>
</feature>
<protein>
    <submittedName>
        <fullName evidence="9">Non-ribosomal peptide synthase protein (TIGR01720 family)/amino acid adenylation domain-containing protein</fullName>
    </submittedName>
</protein>
<dbReference type="OrthoDB" id="2378856at2"/>
<evidence type="ECO:0000256" key="3">
    <source>
        <dbReference type="ARBA" id="ARBA00022450"/>
    </source>
</evidence>
<dbReference type="FunFam" id="3.40.50.12780:FF:000012">
    <property type="entry name" value="Non-ribosomal peptide synthetase"/>
    <property type="match status" value="2"/>
</dbReference>
<dbReference type="GO" id="GO:0005829">
    <property type="term" value="C:cytosol"/>
    <property type="evidence" value="ECO:0007669"/>
    <property type="project" value="TreeGrafter"/>
</dbReference>
<comment type="cofactor">
    <cofactor evidence="1">
        <name>pantetheine 4'-phosphate</name>
        <dbReference type="ChEBI" id="CHEBI:47942"/>
    </cofactor>
</comment>
<dbReference type="PANTHER" id="PTHR45527">
    <property type="entry name" value="NONRIBOSOMAL PEPTIDE SYNTHETASE"/>
    <property type="match status" value="1"/>
</dbReference>
<dbReference type="CDD" id="cd19540">
    <property type="entry name" value="LCL_NRPS-like"/>
    <property type="match status" value="2"/>
</dbReference>
<feature type="domain" description="Carrier" evidence="8">
    <location>
        <begin position="3571"/>
        <end position="3646"/>
    </location>
</feature>
<keyword evidence="4" id="KW-0597">Phosphoprotein</keyword>
<dbReference type="Gene3D" id="3.30.300.30">
    <property type="match status" value="4"/>
</dbReference>
<feature type="domain" description="Carrier" evidence="8">
    <location>
        <begin position="2495"/>
        <end position="2570"/>
    </location>
</feature>
<dbReference type="InterPro" id="IPR025110">
    <property type="entry name" value="AMP-bd_C"/>
</dbReference>
<dbReference type="Pfam" id="PF00501">
    <property type="entry name" value="AMP-binding"/>
    <property type="match status" value="4"/>
</dbReference>
<dbReference type="GO" id="GO:0031177">
    <property type="term" value="F:phosphopantetheine binding"/>
    <property type="evidence" value="ECO:0007669"/>
    <property type="project" value="InterPro"/>
</dbReference>
<dbReference type="Gene3D" id="3.30.559.30">
    <property type="entry name" value="Nonribosomal peptide synthetase, condensation domain"/>
    <property type="match status" value="5"/>
</dbReference>
<dbReference type="GO" id="GO:0008610">
    <property type="term" value="P:lipid biosynthetic process"/>
    <property type="evidence" value="ECO:0007669"/>
    <property type="project" value="UniProtKB-ARBA"/>
</dbReference>
<comment type="caution">
    <text evidence="9">The sequence shown here is derived from an EMBL/GenBank/DDBJ whole genome shotgun (WGS) entry which is preliminary data.</text>
</comment>
<dbReference type="NCBIfam" id="TIGR01733">
    <property type="entry name" value="AA-adenyl-dom"/>
    <property type="match status" value="4"/>
</dbReference>
<feature type="domain" description="Carrier" evidence="8">
    <location>
        <begin position="4635"/>
        <end position="4709"/>
    </location>
</feature>
<keyword evidence="3" id="KW-0596">Phosphopantetheine</keyword>
<evidence type="ECO:0000256" key="5">
    <source>
        <dbReference type="ARBA" id="ARBA00022737"/>
    </source>
</evidence>
<dbReference type="InterPro" id="IPR042099">
    <property type="entry name" value="ANL_N_sf"/>
</dbReference>
<dbReference type="CDD" id="cd19543">
    <property type="entry name" value="DCL_NRPS"/>
    <property type="match status" value="1"/>
</dbReference>
<evidence type="ECO:0000256" key="2">
    <source>
        <dbReference type="ARBA" id="ARBA00006432"/>
    </source>
</evidence>
<keyword evidence="6" id="KW-0045">Antibiotic biosynthesis</keyword>
<dbReference type="SUPFAM" id="SSF52777">
    <property type="entry name" value="CoA-dependent acyltransferases"/>
    <property type="match status" value="10"/>
</dbReference>
<dbReference type="Proteomes" id="UP000239494">
    <property type="component" value="Unassembled WGS sequence"/>
</dbReference>
<accession>A0A2T0SVH5</accession>
<keyword evidence="10" id="KW-1185">Reference proteome</keyword>
<dbReference type="InterPro" id="IPR020806">
    <property type="entry name" value="PKS_PP-bd"/>
</dbReference>
<dbReference type="InterPro" id="IPR001242">
    <property type="entry name" value="Condensation_dom"/>
</dbReference>
<dbReference type="GO" id="GO:0072330">
    <property type="term" value="P:monocarboxylic acid biosynthetic process"/>
    <property type="evidence" value="ECO:0007669"/>
    <property type="project" value="UniProtKB-ARBA"/>
</dbReference>
<dbReference type="Gene3D" id="3.40.50.980">
    <property type="match status" value="4"/>
</dbReference>
<dbReference type="InterPro" id="IPR006162">
    <property type="entry name" value="Ppantetheine_attach_site"/>
</dbReference>
<dbReference type="InterPro" id="IPR001031">
    <property type="entry name" value="Thioesterase"/>
</dbReference>
<dbReference type="Gene3D" id="1.10.1200.10">
    <property type="entry name" value="ACP-like"/>
    <property type="match status" value="3"/>
</dbReference>
<dbReference type="FunFam" id="3.40.50.980:FF:000001">
    <property type="entry name" value="Non-ribosomal peptide synthetase"/>
    <property type="match status" value="2"/>
</dbReference>
<dbReference type="PROSITE" id="PS00012">
    <property type="entry name" value="PHOSPHOPANTETHEINE"/>
    <property type="match status" value="4"/>
</dbReference>
<comment type="similarity">
    <text evidence="2">Belongs to the ATP-dependent AMP-binding enzyme family.</text>
</comment>
<evidence type="ECO:0000256" key="1">
    <source>
        <dbReference type="ARBA" id="ARBA00001957"/>
    </source>
</evidence>
<dbReference type="EMBL" id="PVTF01000010">
    <property type="protein sequence ID" value="PRY37421.1"/>
    <property type="molecule type" value="Genomic_DNA"/>
</dbReference>
<dbReference type="GO" id="GO:0043041">
    <property type="term" value="P:amino acid activation for nonribosomal peptide biosynthetic process"/>
    <property type="evidence" value="ECO:0007669"/>
    <property type="project" value="TreeGrafter"/>
</dbReference>
<dbReference type="SMART" id="SM00823">
    <property type="entry name" value="PKS_PP"/>
    <property type="match status" value="4"/>
</dbReference>
<dbReference type="CDD" id="cd05930">
    <property type="entry name" value="A_NRPS"/>
    <property type="match status" value="2"/>
</dbReference>
<feature type="region of interest" description="Disordered" evidence="7">
    <location>
        <begin position="2475"/>
        <end position="2496"/>
    </location>
</feature>
<evidence type="ECO:0000313" key="9">
    <source>
        <dbReference type="EMBL" id="PRY37421.1"/>
    </source>
</evidence>
<dbReference type="FunFam" id="2.30.38.10:FF:000001">
    <property type="entry name" value="Non-ribosomal peptide synthetase PvdI"/>
    <property type="match status" value="2"/>
</dbReference>
<dbReference type="InterPro" id="IPR010071">
    <property type="entry name" value="AA_adenyl_dom"/>
</dbReference>
<dbReference type="InterPro" id="IPR023213">
    <property type="entry name" value="CAT-like_dom_sf"/>
</dbReference>
<dbReference type="InterPro" id="IPR020845">
    <property type="entry name" value="AMP-binding_CS"/>
</dbReference>
<dbReference type="InterPro" id="IPR009081">
    <property type="entry name" value="PP-bd_ACP"/>
</dbReference>
<dbReference type="PANTHER" id="PTHR45527:SF1">
    <property type="entry name" value="FATTY ACID SYNTHASE"/>
    <property type="match status" value="1"/>
</dbReference>
<dbReference type="SUPFAM" id="SSF56801">
    <property type="entry name" value="Acetyl-CoA synthetase-like"/>
    <property type="match status" value="4"/>
</dbReference>
<name>A0A2T0SVH5_9PSEU</name>
<dbReference type="CDD" id="cd12116">
    <property type="entry name" value="A_NRPS_Ta1_like"/>
    <property type="match status" value="1"/>
</dbReference>
<evidence type="ECO:0000256" key="7">
    <source>
        <dbReference type="SAM" id="MobiDB-lite"/>
    </source>
</evidence>
<evidence type="ECO:0000259" key="8">
    <source>
        <dbReference type="PROSITE" id="PS50075"/>
    </source>
</evidence>
<dbReference type="FunFam" id="3.30.300.30:FF:000010">
    <property type="entry name" value="Enterobactin synthetase component F"/>
    <property type="match status" value="4"/>
</dbReference>
<dbReference type="InterPro" id="IPR000873">
    <property type="entry name" value="AMP-dep_synth/lig_dom"/>
</dbReference>
<sequence length="5007" mass="538506">MTAAASLPLSAGQAEIWFDEKFHGRGVAYNSAGYLDIRGPLDVDAFRAAARRLVVEAECTRTRYVEVDGAPRQVVEPLTEVPLVSLDMSEAEAVEWMAADLAKPFTLDDFPMFRLAVLSVGGADNRTAVGGEAEEGQRHFFYMCIHHLLCDGYSQVVFWRRLAEIYQALVEGRSVVEGQLPPLKELLDAEKAYTDSVWFQRDRDFWAARFEQAPDLPSLSQRVQTGTAVRGFLRRTAVVPAATATALRDLARRSTSTWPAVVLSAVGVYTQRMTGVGDVLLTLPATARMGASMRAIPGMIANYLPLRVRVRPDATRAQLLAQTSRELAQVLKHQRYRVSRIRREMGLSSEDRRPFGPFVNILPQQTEFALGACDVTVNNLSTGLIEDLMITVVDAPDGGTEVHVNGNPELYTAQEVEDHLARFTAFLATFAAVADDVPLGRVDVVGASERSGWLERSGTFAEGADADLVESVRAHAAAHPDALAVVEDDSATTYAALVARASALSRRVTADLVGVLAAPGAGFVSAVLGVIGAGGAYVPLDTRAPVRRSAELLTDNGIRTLVVDPEHRVLAEEITAAAGHPIGLVVLDGAEDDVLVPVLGAPEDLAYVIFTSGSTGKPKGAMVHRRGMVNHLLAKIDDLALVAADSLVQNAPLTFDISVWQMLAPLVVGGRVRVVTRETAADPNALFPLVADESVTVLEVVPSLLRAALDAWDVVGDRPRLPSLRRLVVTGEALPPDLCLRWFARFPTIPLVNAYGPTECSDDVTHATITVDTVVGDDNRTGGWLPPRVPIGRAVRGTRLYVLGDDLGPVPPGVAGELYVGGLGVGRGYLRDPARTSTTFVPDPFAGSGLRMYRTGDRVVRREDGQLEFVERRDHQVKVRGHRIELGEIESALRGLPHVGDAAVAVVTDPVGNKRLVGYLVADNGTPVDTADVRERLGGLLPEYMVPSTLLALDSMPLTAHGKVDRKALPAPDFSAGPRGRVARSHEERVLCEVMAEVLGLPEVGVEDSFFALGGDSISSIQVVSRARRAGLLITSRDVLRHRSPSAIAAIARPAGAAAVATADDGVGEVELTPIAHQLREDLESLTDRTRQYSQYVVLRVPTGLDAAALTTALQAVLDHHDGLRTRLSVPVDGLWSLETLPAGAISAADVLTVGASSDVDTEVAAARARLVPEEGRVVQAVLLESRLVLVVHHLVVDGVSWRILVPDLKAAWEAVVAGRAIALDPVGTSFRRWAKVLSEKARTASRTRELPLWIEQVKPDDPRLGSRSLDPELDTYGTARSLRVVLPPETTSALLTTVPTAFHGEINDVLLAGLALAVAEWRRKRLGGTGSGVLVEVEGHGREQLDDDLDLSRTVGWFTSVFPLRVDPGEVDRASAGIAIKRVKEQLRALPDRGLGFGLLRHLNPQTVGALARFAVPQIGFNYLGRFAAGDTAAPWSLEGGDSVVGTGVSPDMPLRHVLAVTPVTEDRPDGPHLVADWLWAGDLLSESDVDDIARSWFRVLESFVALPSAGGHSPSDFPLVSLTEDEIEEFERDSGGVDDVLPLSALQKGLLFQAEYDKQGSDVYTLQAVVDVEGPLDVVAFRAAAEAVVRRHPALRASFRSRPAGDAVQVIQAEVSLPWQEVDLTGMADEDAVTELARITDADWAERFDMTAPPLIRFTVVRLGDERFRLLWAVHHILVDGWSMPIFARELFTLCANGADVSALPPVAPYRDYLAWLGAQDDEAARTAWRAAFDGFGEASKLGPAERDRVSVMPESLVVDLPEDVTHRLSSWARARGLTLNTVMQGCWAVLLGRLTGKRDVAFGAVSSGRPAELAGMESMVGLFLNTLPVRVQLDPKASLADLLARLQEDQFDLAPHHHFGLADVQQLVGVGELFDTVVSFHNYPHDVDDLSDLIPGVRVVSADGRLVAEYPFALSVYPGKRLRLLAQYRSDSFDEPAVESIVDRFRMLLTSLVTDPDRPLARIDLLDRVERDLILGQWAGNPAPIAADVVPEVFQARAAAAPDATAAVFEGTSLSFAGLNARANRLARLLIGRGIGPEQVVALAFPRSLDALVAVLGVLKAGAAYLPIDAKYPADRVDYMVADAVPAVLLSTTAVADGLTVTGAPVLAIDGPDLVAELEALPSHDVTDAERVEPLRQNHPAYVIYTSGSTGKPKGVVVDHRGFVAMAASLIEKFDITPDTNVLQFASYSFDATVWEFALPLLAGGTVVVAGDEARAPGQPLVDLITGNRVTLAALPPVVAGGLAEGTVLPDDLVIVVAGEACPPEVVARWSATHRMFNGYGPTESVIAATVGGPLSGGGRPPIGTPTSAHRVYVLDSVLQPVPAGVVGDLYVSGGLARGYLNRPELTAERFVADPFFGHGERMYRTGDLVRWHADGQLDYVGRADDQVQLRGFRIELGEIESALVSHASVSQAVAIVREDPTGDKRLVAYVVVDEGTTVPVGLRELLVESLPEYMVPSAIVVLDEIPLTPQGKVDRKSLPEPDFAGQGRGRGPRTPVEDILCGIFADVLDLPQVGIDDDFFALGGHSLLATRVISRARAALGVELPIRALFETRTVAGVAEQVHSVAAAGRPALVPAVRGEDGVVPLSFAQQRLWFLDRLEEGVTGTYNVPLAVRLVGDLDVDALRAALHDLVVRHEILRSVFPDVEGEPFQRVLDAPEGYPELPLKRLSEAKLSDAMTAEADLSFDLATEPVLRSRLFAVSPTEHVLLLVIHHIAFDGWSIAPLVGDLGLAYKARSTGQAPEWEPLPVQYADYAVWQKELLGDDADEESLLAHQLAYWTGALADLPEELELPTDFPRPAVSSYDGDELEFAVEPELYRALVALARDSGASIFMLFQAALSALLTKLGAGTDIPLGSPTAGRADEELGELVGFFVNTLVMRTDTSGDPSFRDLVHRVRDTNLAAYQHQDVPFEHLVDALNPVRSLNRQPLFQVMLTLQTSEDAPLLLPGLTGRVEPVRSLRSKFDLTVLLEEQYADGLPAGMRGIVEYSTDLFTRATAERLAQRLVRFLRTVVADPTTRLSRVDVLDPGERDELLAIGTGAVRPELYEGVVERVRGFALSTPDALAVVDDDAEVTYESLVGRASALSRRVSGADLVAVLAAPGIGFVTAVLGVLGAGGGYVPLDVAAPVTRIAALLTDSGATRLVVDDAHRALAAEIVEAAGSPVDVVVLDGAEDAPNALAPALGAADDLAYVIFTSGSTGKPKGAMVHRRGMVNHLLCKAEDLEVSSVDKLVHNAPVTFDISVWQMLTTLLVGGTTRVVGRDTAVDPDLLFATIPNEGVTILEVVPSLLRAALDSWDVTGEVPALPGLKWLVVTGEALPPDLCGRWFERFPDIALVNAYGPTECSDDVTHAVITKDDVDGADNGTTAWASFKVPIGRAVRNTRLYVLGDDLRPVPAGVAGELYVGGTGVGRGYLDDRTKTALAFMADPFGEPGARMYRTGDRVVLRPDGQLEFLERRDHQVKIRGHRIELGEVEAALRTADVVGDAAVAVSSDQGGHKRLVGYVVPAPGDTGLDVAVVRKHLAQALPDYMVPSAIVVLDALPLTPNGKVDRKALPAPDLAAQPRARGPRNPVEEILCGVFAEVLGVPEVGVDDDFFDLGGHSLLATRVVSRVRTVLDVELPVRSLFEARTVAGLARLVADADGARPALRAQERDGDEGLPLSYAQRRLWFLNRMEEESTGTYNIPLAVRLTGELDVEALTGALGDVVARNEILRTVFPDVDGVPYQEVLPPSPVVLTVRELGEVNLFAAVAAEIDRGFDLAADTAMRANLFVLGEHDHVLVLVFHHIAFDGWSTAPLARDLASAYEARRAGRAPRWSPLPAQYADYAVWQREWLGSETDPDSVLSAQLAYWTEALAGLPEELELPTDFPRPAISSYDGDVRQFAVPADLHAGVVALARETGASVFMVLQAAVSALLTKLGAGTDIPLGSPIAGRTDEALHDLIGFFVNTLVLRTDTAGDPTFRQLLHRVREADLGAYAHQDLPFEALVEAVNPTRSLSRHPLFQVMLSFQNNDEPADAMPGLESGVVQMKATRSKFDLEFELVEQHEDGTPAGMDGVLAYRTDLFTGQTVDEIGERLVRLLRAVVTTPDAPLSEADVLSAEERHRILVEWNDTGRAISATVLPDLISATAQRSPNATAVIAGDVTLTYRQLTARANRLARELIARGAGPERVVAIALTRSADLIVAALAVLKSGAAYLPIDLDHPADRVRYMFTDAKPVLVITDESARAKLPELGGTPSFVLGGAEAERALRRRGGAVDVTDADRDGFLKPNNPAYVMYTSGSTGRPKGVVIPHEALANLITDMCHRLSMTKADRLLAVTTFGFDISNLEIFVPLVAGAKLIVADRDTVRDPVVLGELMVSSRTSVMQATPSLWQALVGITPESLRKVRVVITGGEALSESLADQLRAAAHEVRNMYGPTETTIWSTVSDVDTAAPGAPTIGRPISNTKVYVLDSALRPVPPNVPGELYIAGDGLARGYLNRTDLTSERFLANPFGEPGSRMYRTGDVVRWDSHGEIEFLGRKDHQVKVRGHRIELGEIEAALRAEAAVVDAVVTVGTDAGGHKRLVGYVLVPSGELDTAAVKRSLGVSLPEYMVPAALVVLPAFPLTPNGKVDRKALPEPDFGTRTPTREPNTPAEHLLVEVFSDVLGVSGVRIDDDFFELGGHSLLATGVVSRARKSGLRLTIADVFVHKTVQALAAAAQEEPDSEAASGAASVARVLDEIKELEQEDPFATVLPIRPEGDRTPFFFVHSGLGSALPYVGLTRYIDEGHPVYGLQSPSVGRMAPLPRSMEEVAAEYIGYLKEVRPEGPYNLLGWSFGGVLAQEIAVRLQEAGDEVGLLVNLDGYPHRPGHGDEEVDDHEQLLRVMEVIGHDRAEFAGRDLTARDVVDELRRDRNPLAELGEERLLAMLAVVRNHGKLMERFVPSRYTGPMRLFAAVEDLTEDEVGELTAAWAPHVDGEIELHRVHCGHEYMMHPEPQALIGAAIAADLRRVHEAEIGDGES</sequence>
<organism evidence="9 10">
    <name type="scientific">Umezawaea tangerina</name>
    <dbReference type="NCBI Taxonomy" id="84725"/>
    <lineage>
        <taxon>Bacteria</taxon>
        <taxon>Bacillati</taxon>
        <taxon>Actinomycetota</taxon>
        <taxon>Actinomycetes</taxon>
        <taxon>Pseudonocardiales</taxon>
        <taxon>Pseudonocardiaceae</taxon>
        <taxon>Umezawaea</taxon>
    </lineage>
</organism>
<dbReference type="Pfam" id="PF00975">
    <property type="entry name" value="Thioesterase"/>
    <property type="match status" value="1"/>
</dbReference>
<dbReference type="Gene3D" id="3.40.50.1820">
    <property type="entry name" value="alpha/beta hydrolase"/>
    <property type="match status" value="1"/>
</dbReference>
<evidence type="ECO:0000256" key="4">
    <source>
        <dbReference type="ARBA" id="ARBA00022553"/>
    </source>
</evidence>
<dbReference type="InterPro" id="IPR029058">
    <property type="entry name" value="AB_hydrolase_fold"/>
</dbReference>
<dbReference type="PROSITE" id="PS00455">
    <property type="entry name" value="AMP_BINDING"/>
    <property type="match status" value="4"/>
</dbReference>
<dbReference type="InterPro" id="IPR036736">
    <property type="entry name" value="ACP-like_sf"/>
</dbReference>